<evidence type="ECO:0000313" key="2">
    <source>
        <dbReference type="Proteomes" id="UP000198561"/>
    </source>
</evidence>
<accession>A0A1H6H6P4</accession>
<protein>
    <submittedName>
        <fullName evidence="1">Uncharacterized protein</fullName>
    </submittedName>
</protein>
<dbReference type="Proteomes" id="UP000198561">
    <property type="component" value="Unassembled WGS sequence"/>
</dbReference>
<dbReference type="STRING" id="680127.SAMN05421593_1137"/>
<dbReference type="RefSeq" id="WP_139265695.1">
    <property type="nucleotide sequence ID" value="NZ_FNWQ01000001.1"/>
</dbReference>
<dbReference type="OrthoDB" id="1375276at2"/>
<gene>
    <name evidence="1" type="ORF">SAMN05421593_1137</name>
</gene>
<organism evidence="1 2">
    <name type="scientific">Chryseobacterium culicis</name>
    <dbReference type="NCBI Taxonomy" id="680127"/>
    <lineage>
        <taxon>Bacteria</taxon>
        <taxon>Pseudomonadati</taxon>
        <taxon>Bacteroidota</taxon>
        <taxon>Flavobacteriia</taxon>
        <taxon>Flavobacteriales</taxon>
        <taxon>Weeksellaceae</taxon>
        <taxon>Chryseobacterium group</taxon>
        <taxon>Chryseobacterium</taxon>
    </lineage>
</organism>
<proteinExistence type="predicted"/>
<name>A0A1H6H6P4_CHRCI</name>
<dbReference type="AlphaFoldDB" id="A0A1H6H6P4"/>
<dbReference type="EMBL" id="FNWQ01000001">
    <property type="protein sequence ID" value="SEH29663.1"/>
    <property type="molecule type" value="Genomic_DNA"/>
</dbReference>
<sequence>MEEISRKLYESSPLNRFRKIDVKLLNTINELSLKEKLNILLHSFKNYDKNYNYELCLSFPTLWNEFEGHDLKFLIKNMFPRNFNIYHDKIKYLNTGEFFDIILLNGIFGVSPFKYIFEELLIDNEERNEFYDYFKLFGEVNFYPDLRELMEDIVDFYEIHVIEDIMNMKNKLLQQSSFELVIPHSIILDKYK</sequence>
<reference evidence="1 2" key="1">
    <citation type="submission" date="2016-10" db="EMBL/GenBank/DDBJ databases">
        <authorList>
            <person name="de Groot N.N."/>
        </authorList>
    </citation>
    <scope>NUCLEOTIDE SEQUENCE [LARGE SCALE GENOMIC DNA]</scope>
    <source>
        <strain evidence="1 2">DSM 23031</strain>
    </source>
</reference>
<evidence type="ECO:0000313" key="1">
    <source>
        <dbReference type="EMBL" id="SEH29663.1"/>
    </source>
</evidence>